<gene>
    <name evidence="3" type="ORF">HF999_19920</name>
</gene>
<sequence>MAGLREALVAAVLTGGVLLGAVACGGSSTVEAPTTTAADGGGTSSGPTTLPATAPASSSAAAANPKDAAFVAKMKSQGLVASDSDILGAAGYVCSALSQNPNKQYQEKTLPTLVKAMIGTSRTGGGVSAEQADKLASDDATKLIAEAKTSYCKA</sequence>
<feature type="domain" description="DUF732" evidence="2">
    <location>
        <begin position="66"/>
        <end position="152"/>
    </location>
</feature>
<feature type="region of interest" description="Disordered" evidence="1">
    <location>
        <begin position="34"/>
        <end position="59"/>
    </location>
</feature>
<reference evidence="3 4" key="1">
    <citation type="submission" date="2020-04" db="EMBL/GenBank/DDBJ databases">
        <title>MicrobeNet Type strains.</title>
        <authorList>
            <person name="Nicholson A.C."/>
        </authorList>
    </citation>
    <scope>NUCLEOTIDE SEQUENCE [LARGE SCALE GENOMIC DNA]</scope>
    <source>
        <strain evidence="3 4">DSM 44113</strain>
    </source>
</reference>
<keyword evidence="4" id="KW-1185">Reference proteome</keyword>
<evidence type="ECO:0000259" key="2">
    <source>
        <dbReference type="Pfam" id="PF05305"/>
    </source>
</evidence>
<dbReference type="RefSeq" id="WP_168547553.1">
    <property type="nucleotide sequence ID" value="NZ_BAAAKS010000016.1"/>
</dbReference>
<comment type="caution">
    <text evidence="3">The sequence shown here is derived from an EMBL/GenBank/DDBJ whole genome shotgun (WGS) entry which is preliminary data.</text>
</comment>
<name>A0A846X546_9ACTN</name>
<dbReference type="Pfam" id="PF05305">
    <property type="entry name" value="DUF732"/>
    <property type="match status" value="1"/>
</dbReference>
<dbReference type="EMBL" id="JAAXOQ010000037">
    <property type="protein sequence ID" value="NKY20628.1"/>
    <property type="molecule type" value="Genomic_DNA"/>
</dbReference>
<organism evidence="3 4">
    <name type="scientific">Tsukamurella spumae</name>
    <dbReference type="NCBI Taxonomy" id="44753"/>
    <lineage>
        <taxon>Bacteria</taxon>
        <taxon>Bacillati</taxon>
        <taxon>Actinomycetota</taxon>
        <taxon>Actinomycetes</taxon>
        <taxon>Mycobacteriales</taxon>
        <taxon>Tsukamurellaceae</taxon>
        <taxon>Tsukamurella</taxon>
    </lineage>
</organism>
<dbReference type="InterPro" id="IPR007969">
    <property type="entry name" value="DUF732"/>
</dbReference>
<dbReference type="PROSITE" id="PS51257">
    <property type="entry name" value="PROKAR_LIPOPROTEIN"/>
    <property type="match status" value="1"/>
</dbReference>
<accession>A0A846X546</accession>
<dbReference type="AlphaFoldDB" id="A0A846X546"/>
<protein>
    <submittedName>
        <fullName evidence="3">DUF732 domain-containing protein</fullName>
    </submittedName>
</protein>
<evidence type="ECO:0000313" key="3">
    <source>
        <dbReference type="EMBL" id="NKY20628.1"/>
    </source>
</evidence>
<evidence type="ECO:0000313" key="4">
    <source>
        <dbReference type="Proteomes" id="UP000582646"/>
    </source>
</evidence>
<evidence type="ECO:0000256" key="1">
    <source>
        <dbReference type="SAM" id="MobiDB-lite"/>
    </source>
</evidence>
<dbReference type="Proteomes" id="UP000582646">
    <property type="component" value="Unassembled WGS sequence"/>
</dbReference>
<proteinExistence type="predicted"/>
<feature type="compositionally biased region" description="Low complexity" evidence="1">
    <location>
        <begin position="45"/>
        <end position="59"/>
    </location>
</feature>